<evidence type="ECO:0000313" key="8">
    <source>
        <dbReference type="Proteomes" id="UP000276128"/>
    </source>
</evidence>
<evidence type="ECO:0000256" key="3">
    <source>
        <dbReference type="ARBA" id="ARBA00023163"/>
    </source>
</evidence>
<comment type="caution">
    <text evidence="7">The sequence shown here is derived from an EMBL/GenBank/DDBJ whole genome shotgun (WGS) entry which is preliminary data.</text>
</comment>
<dbReference type="PANTHER" id="PTHR43280:SF10">
    <property type="entry name" value="REGULATORY PROTEIN POCR"/>
    <property type="match status" value="1"/>
</dbReference>
<dbReference type="AlphaFoldDB" id="A0A430J4U9"/>
<dbReference type="SUPFAM" id="SSF46689">
    <property type="entry name" value="Homeodomain-like"/>
    <property type="match status" value="2"/>
</dbReference>
<keyword evidence="4" id="KW-0597">Phosphoprotein</keyword>
<evidence type="ECO:0000313" key="7">
    <source>
        <dbReference type="EMBL" id="RTE02003.1"/>
    </source>
</evidence>
<dbReference type="InterPro" id="IPR001789">
    <property type="entry name" value="Sig_transdc_resp-reg_receiver"/>
</dbReference>
<dbReference type="SMART" id="SM00342">
    <property type="entry name" value="HTH_ARAC"/>
    <property type="match status" value="1"/>
</dbReference>
<dbReference type="PANTHER" id="PTHR43280">
    <property type="entry name" value="ARAC-FAMILY TRANSCRIPTIONAL REGULATOR"/>
    <property type="match status" value="1"/>
</dbReference>
<keyword evidence="2" id="KW-0238">DNA-binding</keyword>
<evidence type="ECO:0000256" key="1">
    <source>
        <dbReference type="ARBA" id="ARBA00023015"/>
    </source>
</evidence>
<dbReference type="SMART" id="SM00448">
    <property type="entry name" value="REC"/>
    <property type="match status" value="1"/>
</dbReference>
<dbReference type="Pfam" id="PF12833">
    <property type="entry name" value="HTH_18"/>
    <property type="match status" value="1"/>
</dbReference>
<dbReference type="Gene3D" id="3.40.50.2300">
    <property type="match status" value="1"/>
</dbReference>
<dbReference type="SUPFAM" id="SSF52172">
    <property type="entry name" value="CheY-like"/>
    <property type="match status" value="1"/>
</dbReference>
<feature type="domain" description="Response regulatory" evidence="6">
    <location>
        <begin position="3"/>
        <end position="120"/>
    </location>
</feature>
<dbReference type="RefSeq" id="WP_126144931.1">
    <property type="nucleotide sequence ID" value="NZ_RXHU01000128.1"/>
</dbReference>
<dbReference type="CDD" id="cd17536">
    <property type="entry name" value="REC_YesN-like"/>
    <property type="match status" value="1"/>
</dbReference>
<dbReference type="EMBL" id="RXHU01000128">
    <property type="protein sequence ID" value="RTE02003.1"/>
    <property type="molecule type" value="Genomic_DNA"/>
</dbReference>
<evidence type="ECO:0000256" key="2">
    <source>
        <dbReference type="ARBA" id="ARBA00023125"/>
    </source>
</evidence>
<dbReference type="InterPro" id="IPR009057">
    <property type="entry name" value="Homeodomain-like_sf"/>
</dbReference>
<proteinExistence type="predicted"/>
<dbReference type="OrthoDB" id="342399at2"/>
<dbReference type="GO" id="GO:0043565">
    <property type="term" value="F:sequence-specific DNA binding"/>
    <property type="evidence" value="ECO:0007669"/>
    <property type="project" value="InterPro"/>
</dbReference>
<sequence>MYKVMLVDDDYPVLELLSEVIPWQQLGLSLMGTYENGLRAWEDSQRELPDILITDIGMPRMNGLELIARLKERKGNMRCIILSCHSEFQFAQQAMRLNVQDYLIKDTLDPKDLEKLLQQCKMSLDDERQSHWQHSKLSHLVDETKELRKEQWLKNFIQQPLLNPQEWMKEAEGYGVLVEDSVCLAAAGFLVDVKLAQKRFSSDQTLRFAITNVMEEVLQTMDIRVMHAAYGVKESLFLFTFRRGIKRNMFEDTAACVQAIQTTLFRVLKLEMSFLIGDACQTPEQLKGNLKSLLTAESQRFYMEEGGIARLTHEAVEQKDIFAHYDEANSELREVLLGKQPDEIGDVVERWTAFMRAEAYAPETVKDWMLKLLLDQKLKWQSLQMIRPSYSTDTLHKEIVDLSTLHEMKRWLSGHLQGIANLAGGSTGPSLRPEIMKACQYVSQHLDRKISLEEVAEHCFLNPSYFSRFFKKEVGESFIEYVTRKKMERAKELLNQTNHPSSKICEMLGYDNQSYFIKTFKAYVGVTPVEYRG</sequence>
<dbReference type="PROSITE" id="PS01124">
    <property type="entry name" value="HTH_ARAC_FAMILY_2"/>
    <property type="match status" value="1"/>
</dbReference>
<evidence type="ECO:0000259" key="5">
    <source>
        <dbReference type="PROSITE" id="PS01124"/>
    </source>
</evidence>
<organism evidence="7 8">
    <name type="scientific">Paenibacillus whitsoniae</name>
    <dbReference type="NCBI Taxonomy" id="2496558"/>
    <lineage>
        <taxon>Bacteria</taxon>
        <taxon>Bacillati</taxon>
        <taxon>Bacillota</taxon>
        <taxon>Bacilli</taxon>
        <taxon>Bacillales</taxon>
        <taxon>Paenibacillaceae</taxon>
        <taxon>Paenibacillus</taxon>
    </lineage>
</organism>
<name>A0A430J4U9_9BACL</name>
<evidence type="ECO:0000259" key="6">
    <source>
        <dbReference type="PROSITE" id="PS50110"/>
    </source>
</evidence>
<dbReference type="GO" id="GO:0000160">
    <property type="term" value="P:phosphorelay signal transduction system"/>
    <property type="evidence" value="ECO:0007669"/>
    <property type="project" value="InterPro"/>
</dbReference>
<dbReference type="GO" id="GO:0003700">
    <property type="term" value="F:DNA-binding transcription factor activity"/>
    <property type="evidence" value="ECO:0007669"/>
    <property type="project" value="InterPro"/>
</dbReference>
<evidence type="ECO:0000256" key="4">
    <source>
        <dbReference type="PROSITE-ProRule" id="PRU00169"/>
    </source>
</evidence>
<dbReference type="Pfam" id="PF00072">
    <property type="entry name" value="Response_reg"/>
    <property type="match status" value="1"/>
</dbReference>
<feature type="modified residue" description="4-aspartylphosphate" evidence="4">
    <location>
        <position position="55"/>
    </location>
</feature>
<keyword evidence="3" id="KW-0804">Transcription</keyword>
<gene>
    <name evidence="7" type="ORF">EJQ19_30235</name>
</gene>
<dbReference type="PROSITE" id="PS50110">
    <property type="entry name" value="RESPONSE_REGULATORY"/>
    <property type="match status" value="1"/>
</dbReference>
<accession>A0A430J4U9</accession>
<keyword evidence="1" id="KW-0805">Transcription regulation</keyword>
<dbReference type="Proteomes" id="UP000276128">
    <property type="component" value="Unassembled WGS sequence"/>
</dbReference>
<dbReference type="InterPro" id="IPR018060">
    <property type="entry name" value="HTH_AraC"/>
</dbReference>
<keyword evidence="8" id="KW-1185">Reference proteome</keyword>
<protein>
    <submittedName>
        <fullName evidence="7">Response regulator</fullName>
    </submittedName>
</protein>
<reference evidence="7 8" key="1">
    <citation type="submission" date="2018-12" db="EMBL/GenBank/DDBJ databases">
        <title>Bacillus ochoae sp. nov., Paenibacillus whitsoniae sp. nov., Paenibacillus spiritus sp. nov. Isolated from the Mars Exploration Rover during spacecraft assembly.</title>
        <authorList>
            <person name="Seuylemezian A."/>
            <person name="Vaishampayan P."/>
        </authorList>
    </citation>
    <scope>NUCLEOTIDE SEQUENCE [LARGE SCALE GENOMIC DNA]</scope>
    <source>
        <strain evidence="7 8">MER 54</strain>
    </source>
</reference>
<feature type="domain" description="HTH araC/xylS-type" evidence="5">
    <location>
        <begin position="436"/>
        <end position="533"/>
    </location>
</feature>
<dbReference type="InterPro" id="IPR011006">
    <property type="entry name" value="CheY-like_superfamily"/>
</dbReference>
<dbReference type="Gene3D" id="1.10.10.60">
    <property type="entry name" value="Homeodomain-like"/>
    <property type="match status" value="2"/>
</dbReference>